<feature type="active site" description="Charge relay system" evidence="11">
    <location>
        <position position="225"/>
    </location>
</feature>
<dbReference type="SUPFAM" id="SSF52743">
    <property type="entry name" value="Subtilisin-like"/>
    <property type="match status" value="1"/>
</dbReference>
<dbReference type="PANTHER" id="PTHR43399">
    <property type="entry name" value="SUBTILISIN-RELATED"/>
    <property type="match status" value="1"/>
</dbReference>
<keyword evidence="9" id="KW-0119">Carbohydrate metabolism</keyword>
<reference evidence="13 14" key="1">
    <citation type="submission" date="2020-01" db="EMBL/GenBank/DDBJ databases">
        <title>Draft genome sequence of Aspergillus udagawae IFM 46972.</title>
        <authorList>
            <person name="Takahashi H."/>
            <person name="Yaguchi T."/>
        </authorList>
    </citation>
    <scope>NUCLEOTIDE SEQUENCE [LARGE SCALE GENOMIC DNA]</scope>
    <source>
        <strain evidence="13 14">IFM 46972</strain>
    </source>
</reference>
<dbReference type="Gene3D" id="2.60.120.380">
    <property type="match status" value="1"/>
</dbReference>
<evidence type="ECO:0000256" key="1">
    <source>
        <dbReference type="ARBA" id="ARBA00001242"/>
    </source>
</evidence>
<proteinExistence type="inferred from homology"/>
<dbReference type="Pfam" id="PF00082">
    <property type="entry name" value="Peptidase_S8"/>
    <property type="match status" value="1"/>
</dbReference>
<keyword evidence="5" id="KW-0732">Signal</keyword>
<evidence type="ECO:0000256" key="5">
    <source>
        <dbReference type="ARBA" id="ARBA00022729"/>
    </source>
</evidence>
<dbReference type="AlphaFoldDB" id="A0A8H3P7R0"/>
<dbReference type="PROSITE" id="PS51892">
    <property type="entry name" value="SUBTILASE"/>
    <property type="match status" value="1"/>
</dbReference>
<dbReference type="GO" id="GO:0006508">
    <property type="term" value="P:proteolysis"/>
    <property type="evidence" value="ECO:0007669"/>
    <property type="project" value="UniProtKB-KW"/>
</dbReference>
<gene>
    <name evidence="13" type="ORF">IFM46972_07712</name>
</gene>
<dbReference type="PROSITE" id="PS00138">
    <property type="entry name" value="SUBTILASE_SER"/>
    <property type="match status" value="1"/>
</dbReference>
<evidence type="ECO:0000259" key="12">
    <source>
        <dbReference type="Pfam" id="PF00082"/>
    </source>
</evidence>
<dbReference type="InterPro" id="IPR022398">
    <property type="entry name" value="Peptidase_S8_His-AS"/>
</dbReference>
<comment type="caution">
    <text evidence="13">The sequence shown here is derived from an EMBL/GenBank/DDBJ whole genome shotgun (WGS) entry which is preliminary data.</text>
</comment>
<dbReference type="PANTHER" id="PTHR43399:SF4">
    <property type="entry name" value="CELL WALL-ASSOCIATED PROTEASE"/>
    <property type="match status" value="1"/>
</dbReference>
<dbReference type="Proteomes" id="UP000465221">
    <property type="component" value="Unassembled WGS sequence"/>
</dbReference>
<dbReference type="EC" id="3.4.21.63" evidence="3"/>
<feature type="domain" description="Peptidase S8/S53" evidence="12">
    <location>
        <begin position="216"/>
        <end position="552"/>
    </location>
</feature>
<evidence type="ECO:0000256" key="11">
    <source>
        <dbReference type="PROSITE-ProRule" id="PRU01240"/>
    </source>
</evidence>
<dbReference type="PRINTS" id="PR00723">
    <property type="entry name" value="SUBTILISIN"/>
</dbReference>
<dbReference type="InterPro" id="IPR023828">
    <property type="entry name" value="Peptidase_S8_Ser-AS"/>
</dbReference>
<feature type="active site" description="Charge relay system" evidence="11">
    <location>
        <position position="502"/>
    </location>
</feature>
<evidence type="ECO:0000256" key="10">
    <source>
        <dbReference type="ARBA" id="ARBA00023326"/>
    </source>
</evidence>
<dbReference type="GO" id="GO:0000272">
    <property type="term" value="P:polysaccharide catabolic process"/>
    <property type="evidence" value="ECO:0007669"/>
    <property type="project" value="UniProtKB-KW"/>
</dbReference>
<sequence>MSTIVINGNKFDPSSPVTNSLGLNAANASESKYILIQTTGSPLRKEQKKELGGKGVEIHEYVSGNTYLCAYGPEDLGVLRDLPYIQYANIYQPLFVVQPSLRTAPTSMRDEAAVLNLGSASGCRNLHTADVIFHQDIRISSTLKKDIAVAAHVDPETLKENGDTIRLSIQEQYLNAVANIDAVRCIQEVPPATLCNDIANKIMNGNVIIQNIEYKGEGEVIAVADTGFDIGDPQTALPAFSGRVRQLYPLGRPASGRADDPNGHGTHVCGSALGDADSVYGKVTGIAPKAELVMQSLLDNNGGLGGIPPDLGDLFRVPYYDHDARIHTNSWGRRPLYPGYQNPYDGSSRSIDKFVWEHPEMVICFAAGNDGIDGNGNGIVDYQSLGSQAAAKNCITVGATESIRRDIEWDPPPWRPQAQSFTYGEFFPRDYPQRPIYNDHMADNSEGMAAFSSRGPTKEKRIKPDIVAPGTSILSTLSQRATATTYYGKSRDPHLTFDSGTSMATPLVAGCCAVIREILVKNHVVNPSSALIKALIINGAVDISGQYNPSEAGYAPNGNSGYGRVDLANSAIIPGTNSANEGCGDAGPLDDEDEFELKVKVPEKLQQSPGSEARRRYTSPTLKITLVYSDYPAEELQNDLNLIVISSEGSERHGNMGTSSFSPGSMDGFDRSNNVEQVVWTGIPSGEATIKIKAFRVTKEKQPFAYAWRLF</sequence>
<comment type="similarity">
    <text evidence="2 11">Belongs to the peptidase S8 family.</text>
</comment>
<dbReference type="InterPro" id="IPR036852">
    <property type="entry name" value="Peptidase_S8/S53_dom_sf"/>
</dbReference>
<evidence type="ECO:0000256" key="3">
    <source>
        <dbReference type="ARBA" id="ARBA00011951"/>
    </source>
</evidence>
<keyword evidence="8" id="KW-0865">Zymogen</keyword>
<dbReference type="Gene3D" id="3.40.50.200">
    <property type="entry name" value="Peptidase S8/S53 domain"/>
    <property type="match status" value="1"/>
</dbReference>
<protein>
    <recommendedName>
        <fullName evidence="3">oryzin</fullName>
        <ecNumber evidence="3">3.4.21.63</ecNumber>
    </recommendedName>
</protein>
<dbReference type="EMBL" id="BLKC01000060">
    <property type="protein sequence ID" value="GFF45099.1"/>
    <property type="molecule type" value="Genomic_DNA"/>
</dbReference>
<evidence type="ECO:0000313" key="14">
    <source>
        <dbReference type="Proteomes" id="UP000465221"/>
    </source>
</evidence>
<dbReference type="InterPro" id="IPR034058">
    <property type="entry name" value="TagA/B/C/D_pept_dom"/>
</dbReference>
<dbReference type="PROSITE" id="PS00137">
    <property type="entry name" value="SUBTILASE_HIS"/>
    <property type="match status" value="1"/>
</dbReference>
<evidence type="ECO:0000256" key="6">
    <source>
        <dbReference type="ARBA" id="ARBA00022801"/>
    </source>
</evidence>
<keyword evidence="10" id="KW-0624">Polysaccharide degradation</keyword>
<evidence type="ECO:0000256" key="4">
    <source>
        <dbReference type="ARBA" id="ARBA00022670"/>
    </source>
</evidence>
<dbReference type="InterPro" id="IPR051048">
    <property type="entry name" value="Peptidase_S8/S53_subtilisin"/>
</dbReference>
<evidence type="ECO:0000256" key="2">
    <source>
        <dbReference type="ARBA" id="ARBA00011073"/>
    </source>
</evidence>
<feature type="active site" description="Charge relay system" evidence="11">
    <location>
        <position position="264"/>
    </location>
</feature>
<organism evidence="13 14">
    <name type="scientific">Aspergillus udagawae</name>
    <dbReference type="NCBI Taxonomy" id="91492"/>
    <lineage>
        <taxon>Eukaryota</taxon>
        <taxon>Fungi</taxon>
        <taxon>Dikarya</taxon>
        <taxon>Ascomycota</taxon>
        <taxon>Pezizomycotina</taxon>
        <taxon>Eurotiomycetes</taxon>
        <taxon>Eurotiomycetidae</taxon>
        <taxon>Eurotiales</taxon>
        <taxon>Aspergillaceae</taxon>
        <taxon>Aspergillus</taxon>
        <taxon>Aspergillus subgen. Fumigati</taxon>
    </lineage>
</organism>
<evidence type="ECO:0000256" key="7">
    <source>
        <dbReference type="ARBA" id="ARBA00022825"/>
    </source>
</evidence>
<comment type="catalytic activity">
    <reaction evidence="1">
        <text>Hydrolysis of proteins with broad specificity, and of Bz-Arg-OEt &gt; Ac-Tyr-OEt. Does not hydrolyze peptide amides.</text>
        <dbReference type="EC" id="3.4.21.63"/>
    </reaction>
</comment>
<name>A0A8H3P7R0_9EURO</name>
<evidence type="ECO:0000313" key="13">
    <source>
        <dbReference type="EMBL" id="GFF45099.1"/>
    </source>
</evidence>
<dbReference type="GO" id="GO:0004252">
    <property type="term" value="F:serine-type endopeptidase activity"/>
    <property type="evidence" value="ECO:0007669"/>
    <property type="project" value="UniProtKB-UniRule"/>
</dbReference>
<accession>A0A8H3P7R0</accession>
<evidence type="ECO:0000256" key="8">
    <source>
        <dbReference type="ARBA" id="ARBA00023145"/>
    </source>
</evidence>
<dbReference type="InterPro" id="IPR015500">
    <property type="entry name" value="Peptidase_S8_subtilisin-rel"/>
</dbReference>
<keyword evidence="6 11" id="KW-0378">Hydrolase</keyword>
<dbReference type="CDD" id="cd04842">
    <property type="entry name" value="Peptidases_S8_Kp43_protease"/>
    <property type="match status" value="1"/>
</dbReference>
<dbReference type="InterPro" id="IPR008979">
    <property type="entry name" value="Galactose-bd-like_sf"/>
</dbReference>
<dbReference type="InterPro" id="IPR000209">
    <property type="entry name" value="Peptidase_S8/S53_dom"/>
</dbReference>
<evidence type="ECO:0000256" key="9">
    <source>
        <dbReference type="ARBA" id="ARBA00023277"/>
    </source>
</evidence>
<keyword evidence="7 11" id="KW-0720">Serine protease</keyword>
<keyword evidence="4 11" id="KW-0645">Protease</keyword>
<dbReference type="SUPFAM" id="SSF49785">
    <property type="entry name" value="Galactose-binding domain-like"/>
    <property type="match status" value="1"/>
</dbReference>